<dbReference type="InterPro" id="IPR003313">
    <property type="entry name" value="AraC-bd"/>
</dbReference>
<keyword evidence="2" id="KW-0238">DNA-binding</keyword>
<dbReference type="PANTHER" id="PTHR43280:SF28">
    <property type="entry name" value="HTH-TYPE TRANSCRIPTIONAL ACTIVATOR RHAS"/>
    <property type="match status" value="1"/>
</dbReference>
<evidence type="ECO:0000259" key="4">
    <source>
        <dbReference type="PROSITE" id="PS01124"/>
    </source>
</evidence>
<dbReference type="PRINTS" id="PR00032">
    <property type="entry name" value="HTHARAC"/>
</dbReference>
<dbReference type="EMBL" id="BMFV01000001">
    <property type="protein sequence ID" value="GGH73451.1"/>
    <property type="molecule type" value="Genomic_DNA"/>
</dbReference>
<organism evidence="5 6">
    <name type="scientific">Pullulanibacillus pueri</name>
    <dbReference type="NCBI Taxonomy" id="1437324"/>
    <lineage>
        <taxon>Bacteria</taxon>
        <taxon>Bacillati</taxon>
        <taxon>Bacillota</taxon>
        <taxon>Bacilli</taxon>
        <taxon>Bacillales</taxon>
        <taxon>Sporolactobacillaceae</taxon>
        <taxon>Pullulanibacillus</taxon>
    </lineage>
</organism>
<dbReference type="InterPro" id="IPR018060">
    <property type="entry name" value="HTH_AraC"/>
</dbReference>
<reference evidence="5" key="1">
    <citation type="journal article" date="2014" name="Int. J. Syst. Evol. Microbiol.">
        <title>Complete genome sequence of Corynebacterium casei LMG S-19264T (=DSM 44701T), isolated from a smear-ripened cheese.</title>
        <authorList>
            <consortium name="US DOE Joint Genome Institute (JGI-PGF)"/>
            <person name="Walter F."/>
            <person name="Albersmeier A."/>
            <person name="Kalinowski J."/>
            <person name="Ruckert C."/>
        </authorList>
    </citation>
    <scope>NUCLEOTIDE SEQUENCE</scope>
    <source>
        <strain evidence="5">CGMCC 1.12777</strain>
    </source>
</reference>
<evidence type="ECO:0000256" key="2">
    <source>
        <dbReference type="ARBA" id="ARBA00023125"/>
    </source>
</evidence>
<evidence type="ECO:0000256" key="3">
    <source>
        <dbReference type="ARBA" id="ARBA00023163"/>
    </source>
</evidence>
<comment type="caution">
    <text evidence="5">The sequence shown here is derived from an EMBL/GenBank/DDBJ whole genome shotgun (WGS) entry which is preliminary data.</text>
</comment>
<dbReference type="Gene3D" id="1.10.10.60">
    <property type="entry name" value="Homeodomain-like"/>
    <property type="match status" value="2"/>
</dbReference>
<dbReference type="InterPro" id="IPR014710">
    <property type="entry name" value="RmlC-like_jellyroll"/>
</dbReference>
<evidence type="ECO:0000313" key="6">
    <source>
        <dbReference type="Proteomes" id="UP000656813"/>
    </source>
</evidence>
<dbReference type="GO" id="GO:0043565">
    <property type="term" value="F:sequence-specific DNA binding"/>
    <property type="evidence" value="ECO:0007669"/>
    <property type="project" value="InterPro"/>
</dbReference>
<dbReference type="InterPro" id="IPR009057">
    <property type="entry name" value="Homeodomain-like_sf"/>
</dbReference>
<name>A0A8J2ZQM1_9BACL</name>
<dbReference type="Gene3D" id="2.60.120.10">
    <property type="entry name" value="Jelly Rolls"/>
    <property type="match status" value="1"/>
</dbReference>
<dbReference type="CDD" id="cd02208">
    <property type="entry name" value="cupin_RmlC-like"/>
    <property type="match status" value="1"/>
</dbReference>
<dbReference type="InterPro" id="IPR018062">
    <property type="entry name" value="HTH_AraC-typ_CS"/>
</dbReference>
<dbReference type="Pfam" id="PF02311">
    <property type="entry name" value="AraC_binding"/>
    <property type="match status" value="1"/>
</dbReference>
<evidence type="ECO:0000313" key="5">
    <source>
        <dbReference type="EMBL" id="GGH73451.1"/>
    </source>
</evidence>
<keyword evidence="3" id="KW-0804">Transcription</keyword>
<dbReference type="SUPFAM" id="SSF46689">
    <property type="entry name" value="Homeodomain-like"/>
    <property type="match status" value="2"/>
</dbReference>
<dbReference type="InterPro" id="IPR037923">
    <property type="entry name" value="HTH-like"/>
</dbReference>
<dbReference type="Proteomes" id="UP000656813">
    <property type="component" value="Unassembled WGS sequence"/>
</dbReference>
<dbReference type="GO" id="GO:0003700">
    <property type="term" value="F:DNA-binding transcription factor activity"/>
    <property type="evidence" value="ECO:0007669"/>
    <property type="project" value="InterPro"/>
</dbReference>
<dbReference type="PANTHER" id="PTHR43280">
    <property type="entry name" value="ARAC-FAMILY TRANSCRIPTIONAL REGULATOR"/>
    <property type="match status" value="1"/>
</dbReference>
<proteinExistence type="predicted"/>
<dbReference type="PROSITE" id="PS01124">
    <property type="entry name" value="HTH_ARAC_FAMILY_2"/>
    <property type="match status" value="1"/>
</dbReference>
<dbReference type="AlphaFoldDB" id="A0A8J2ZQM1"/>
<dbReference type="RefSeq" id="WP_188494927.1">
    <property type="nucleotide sequence ID" value="NZ_BMFV01000001.1"/>
</dbReference>
<dbReference type="PROSITE" id="PS00041">
    <property type="entry name" value="HTH_ARAC_FAMILY_1"/>
    <property type="match status" value="1"/>
</dbReference>
<feature type="domain" description="HTH araC/xylS-type" evidence="4">
    <location>
        <begin position="183"/>
        <end position="281"/>
    </location>
</feature>
<dbReference type="SMART" id="SM00342">
    <property type="entry name" value="HTH_ARAC"/>
    <property type="match status" value="1"/>
</dbReference>
<dbReference type="Pfam" id="PF12833">
    <property type="entry name" value="HTH_18"/>
    <property type="match status" value="1"/>
</dbReference>
<gene>
    <name evidence="5" type="ORF">GCM10007096_00690</name>
</gene>
<keyword evidence="1" id="KW-0805">Transcription regulation</keyword>
<dbReference type="InterPro" id="IPR020449">
    <property type="entry name" value="Tscrpt_reg_AraC-type_HTH"/>
</dbReference>
<sequence>MNMGNLKEQTVMPDQAFPINIFFTHDFPLHWHDHIEWIFVKEGKCQVQIDANFVELDQGELAFINSKQLHGTASLEPNTELVCIVFNETLVRGNGLDFTDYHYFLPYLDQRMTWPRTMKKKAPYINEINQAFARLLEEFTEKKRGYELLVKAELLRIFGLFFRFALEVIDRSITYTQKGYDFSKLLQTLRQRYDEAFTINDAAKIVNLSPNHFCRTFKKVTGKTFIEYLNLLRINEAERMLIETNESITEIARKVGFSDINYFGRTFKKIKNMTPSSIRKVKKELY</sequence>
<protein>
    <submittedName>
        <fullName evidence="5">AraC family transcriptional regulator</fullName>
    </submittedName>
</protein>
<reference evidence="5" key="2">
    <citation type="submission" date="2020-09" db="EMBL/GenBank/DDBJ databases">
        <authorList>
            <person name="Sun Q."/>
            <person name="Zhou Y."/>
        </authorList>
    </citation>
    <scope>NUCLEOTIDE SEQUENCE</scope>
    <source>
        <strain evidence="5">CGMCC 1.12777</strain>
    </source>
</reference>
<keyword evidence="6" id="KW-1185">Reference proteome</keyword>
<accession>A0A8J2ZQM1</accession>
<evidence type="ECO:0000256" key="1">
    <source>
        <dbReference type="ARBA" id="ARBA00023015"/>
    </source>
</evidence>
<dbReference type="SUPFAM" id="SSF51215">
    <property type="entry name" value="Regulatory protein AraC"/>
    <property type="match status" value="1"/>
</dbReference>